<dbReference type="InterPro" id="IPR025266">
    <property type="entry name" value="TerB_N"/>
</dbReference>
<dbReference type="EMBL" id="MJMN01000013">
    <property type="protein sequence ID" value="OMG87655.1"/>
    <property type="molecule type" value="Genomic_DNA"/>
</dbReference>
<reference evidence="2 3" key="1">
    <citation type="submission" date="2016-09" db="EMBL/GenBank/DDBJ databases">
        <title>Phylogenomics of Achromobacter.</title>
        <authorList>
            <person name="Jeukens J."/>
            <person name="Freschi L."/>
            <person name="Vincent A.T."/>
            <person name="Emond-Rheault J.-G."/>
            <person name="Kukavica-Ibrulj I."/>
            <person name="Charette S.J."/>
            <person name="Levesque R.C."/>
        </authorList>
    </citation>
    <scope>NUCLEOTIDE SEQUENCE [LARGE SCALE GENOMIC DNA]</scope>
    <source>
        <strain evidence="2 3">AUS488</strain>
    </source>
</reference>
<dbReference type="Proteomes" id="UP000187251">
    <property type="component" value="Unassembled WGS sequence"/>
</dbReference>
<evidence type="ECO:0000313" key="3">
    <source>
        <dbReference type="Proteomes" id="UP000187251"/>
    </source>
</evidence>
<accession>A0A1R1JTG5</accession>
<gene>
    <name evidence="2" type="ORF">BIZ92_08515</name>
</gene>
<name>A0A1R1JTG5_ALCXX</name>
<evidence type="ECO:0000259" key="1">
    <source>
        <dbReference type="Pfam" id="PF13208"/>
    </source>
</evidence>
<dbReference type="AlphaFoldDB" id="A0A1R1JTG5"/>
<organism evidence="2 3">
    <name type="scientific">Alcaligenes xylosoxydans xylosoxydans</name>
    <name type="common">Achromobacter xylosoxidans</name>
    <dbReference type="NCBI Taxonomy" id="85698"/>
    <lineage>
        <taxon>Bacteria</taxon>
        <taxon>Pseudomonadati</taxon>
        <taxon>Pseudomonadota</taxon>
        <taxon>Betaproteobacteria</taxon>
        <taxon>Burkholderiales</taxon>
        <taxon>Alcaligenaceae</taxon>
        <taxon>Achromobacter</taxon>
    </lineage>
</organism>
<evidence type="ECO:0000313" key="2">
    <source>
        <dbReference type="EMBL" id="OMG87655.1"/>
    </source>
</evidence>
<comment type="caution">
    <text evidence="2">The sequence shown here is derived from an EMBL/GenBank/DDBJ whole genome shotgun (WGS) entry which is preliminary data.</text>
</comment>
<sequence>MLGTPAAEGVRHEALPGIPANRKALLHLSNEWPAEGAASPLSFTLTLTEDQNVEVSGPEEPSTIYAPLPVSWPAPSEESVAKLGYFPSYAGMSPDQRGVYLSWLQDVTRPIEVGYVFTYYYGLERHLVMGEFEPAVDEVLLLRKHHSNKSFQSYSGSALLHACLMRGRSDVLQLLYTDHELDYFGNSSLLLLHQQKLKLLPAMLLALGDQMAGVNRRYLKSERNLYRENLLQLLMDEFGEPSYAFCDRYAIEAVDGIPYAIFANVSLPPETRNPSLPSLMNHPPFVEEMTALFHRAHERTKAAKRRERGSASPA</sequence>
<dbReference type="Pfam" id="PF13208">
    <property type="entry name" value="TerB_N"/>
    <property type="match status" value="1"/>
</dbReference>
<feature type="domain" description="TerB N-terminal" evidence="1">
    <location>
        <begin position="59"/>
        <end position="174"/>
    </location>
</feature>
<proteinExistence type="predicted"/>
<protein>
    <recommendedName>
        <fullName evidence="1">TerB N-terminal domain-containing protein</fullName>
    </recommendedName>
</protein>